<dbReference type="AlphaFoldDB" id="A0A1G2DZM5"/>
<dbReference type="STRING" id="1801663.A2175_02345"/>
<gene>
    <name evidence="2" type="ORF">A2175_02345</name>
</gene>
<dbReference type="GO" id="GO:0004519">
    <property type="term" value="F:endonuclease activity"/>
    <property type="evidence" value="ECO:0007669"/>
    <property type="project" value="InterPro"/>
</dbReference>
<organism evidence="2 3">
    <name type="scientific">Candidatus Nealsonbacteria bacterium RBG_13_42_11</name>
    <dbReference type="NCBI Taxonomy" id="1801663"/>
    <lineage>
        <taxon>Bacteria</taxon>
        <taxon>Candidatus Nealsoniibacteriota</taxon>
    </lineage>
</organism>
<dbReference type="Gene3D" id="3.10.28.10">
    <property type="entry name" value="Homing endonucleases"/>
    <property type="match status" value="2"/>
</dbReference>
<protein>
    <recommendedName>
        <fullName evidence="1">Homing endonuclease LAGLIDADG domain-containing protein</fullName>
    </recommendedName>
</protein>
<sequence>MIIGSILGDGYLRIVPRRKNAFLEINHSFNQKEYVDWKYEILKNICKSPPKLRRNNGKRLSYRFYTKQNENITKLYNVFYKNGKRIIPENLEIDPVVLLIWYMDDGSKCSNSNFYLNTQQFDLKSQKKLIIALKRLGLEVTINKDKKYFRLRFLKSSIAKLKEIIGGMLIPSMKYKIEFKPRRDFPAKSGKMKDTIFHNTLAPDKNRDEDIVRSS</sequence>
<dbReference type="InterPro" id="IPR004860">
    <property type="entry name" value="LAGLIDADG_dom"/>
</dbReference>
<evidence type="ECO:0000313" key="2">
    <source>
        <dbReference type="EMBL" id="OGZ18852.1"/>
    </source>
</evidence>
<evidence type="ECO:0000313" key="3">
    <source>
        <dbReference type="Proteomes" id="UP000176755"/>
    </source>
</evidence>
<proteinExistence type="predicted"/>
<dbReference type="Pfam" id="PF03161">
    <property type="entry name" value="LAGLIDADG_2"/>
    <property type="match status" value="1"/>
</dbReference>
<dbReference type="Proteomes" id="UP000176755">
    <property type="component" value="Unassembled WGS sequence"/>
</dbReference>
<evidence type="ECO:0000259" key="1">
    <source>
        <dbReference type="Pfam" id="PF03161"/>
    </source>
</evidence>
<dbReference type="SUPFAM" id="SSF55608">
    <property type="entry name" value="Homing endonucleases"/>
    <property type="match status" value="1"/>
</dbReference>
<feature type="domain" description="Homing endonuclease LAGLIDADG" evidence="1">
    <location>
        <begin position="1"/>
        <end position="161"/>
    </location>
</feature>
<reference evidence="2 3" key="1">
    <citation type="journal article" date="2016" name="Nat. Commun.">
        <title>Thousands of microbial genomes shed light on interconnected biogeochemical processes in an aquifer system.</title>
        <authorList>
            <person name="Anantharaman K."/>
            <person name="Brown C.T."/>
            <person name="Hug L.A."/>
            <person name="Sharon I."/>
            <person name="Castelle C.J."/>
            <person name="Probst A.J."/>
            <person name="Thomas B.C."/>
            <person name="Singh A."/>
            <person name="Wilkins M.J."/>
            <person name="Karaoz U."/>
            <person name="Brodie E.L."/>
            <person name="Williams K.H."/>
            <person name="Hubbard S.S."/>
            <person name="Banfield J.F."/>
        </authorList>
    </citation>
    <scope>NUCLEOTIDE SEQUENCE [LARGE SCALE GENOMIC DNA]</scope>
</reference>
<accession>A0A1G2DZM5</accession>
<dbReference type="InterPro" id="IPR027434">
    <property type="entry name" value="Homing_endonucl"/>
</dbReference>
<dbReference type="EMBL" id="MHLY01000006">
    <property type="protein sequence ID" value="OGZ18852.1"/>
    <property type="molecule type" value="Genomic_DNA"/>
</dbReference>
<comment type="caution">
    <text evidence="2">The sequence shown here is derived from an EMBL/GenBank/DDBJ whole genome shotgun (WGS) entry which is preliminary data.</text>
</comment>
<name>A0A1G2DZM5_9BACT</name>